<reference evidence="2 3" key="1">
    <citation type="submission" date="2021-05" db="EMBL/GenBank/DDBJ databases">
        <title>Fusibacter ferrireducens sp. nov., an anaerobic, sulfur- and Fe-reducing bacterium isolated from the mangrove sediment.</title>
        <authorList>
            <person name="Qiu D."/>
        </authorList>
    </citation>
    <scope>NUCLEOTIDE SEQUENCE [LARGE SCALE GENOMIC DNA]</scope>
    <source>
        <strain evidence="2 3">DSM 12116</strain>
    </source>
</reference>
<dbReference type="Gene3D" id="3.30.980.10">
    <property type="entry name" value="Threonyl-trna Synthetase, Chain A, domain 2"/>
    <property type="match status" value="1"/>
</dbReference>
<evidence type="ECO:0000313" key="3">
    <source>
        <dbReference type="Proteomes" id="UP000746471"/>
    </source>
</evidence>
<dbReference type="PRINTS" id="PR00988">
    <property type="entry name" value="URIDINKINASE"/>
</dbReference>
<dbReference type="SUPFAM" id="SSF55186">
    <property type="entry name" value="ThrRS/AlaRS common domain"/>
    <property type="match status" value="1"/>
</dbReference>
<dbReference type="Pfam" id="PF00485">
    <property type="entry name" value="PRK"/>
    <property type="match status" value="1"/>
</dbReference>
<feature type="domain" description="AAA+ ATPase" evidence="1">
    <location>
        <begin position="282"/>
        <end position="447"/>
    </location>
</feature>
<dbReference type="PANTHER" id="PTHR10285">
    <property type="entry name" value="URIDINE KINASE"/>
    <property type="match status" value="1"/>
</dbReference>
<dbReference type="SMART" id="SM00382">
    <property type="entry name" value="AAA"/>
    <property type="match status" value="1"/>
</dbReference>
<name>A0ABS5PK26_9FIRM</name>
<organism evidence="2 3">
    <name type="scientific">Fusibacter paucivorans</name>
    <dbReference type="NCBI Taxonomy" id="76009"/>
    <lineage>
        <taxon>Bacteria</taxon>
        <taxon>Bacillati</taxon>
        <taxon>Bacillota</taxon>
        <taxon>Clostridia</taxon>
        <taxon>Eubacteriales</taxon>
        <taxon>Eubacteriales Family XII. Incertae Sedis</taxon>
        <taxon>Fusibacter</taxon>
    </lineage>
</organism>
<gene>
    <name evidence="2" type="ORF">KHM83_02295</name>
</gene>
<keyword evidence="2" id="KW-0808">Transferase</keyword>
<proteinExistence type="predicted"/>
<keyword evidence="3" id="KW-1185">Reference proteome</keyword>
<comment type="caution">
    <text evidence="2">The sequence shown here is derived from an EMBL/GenBank/DDBJ whole genome shotgun (WGS) entry which is preliminary data.</text>
</comment>
<dbReference type="SUPFAM" id="SSF52540">
    <property type="entry name" value="P-loop containing nucleoside triphosphate hydrolases"/>
    <property type="match status" value="1"/>
</dbReference>
<dbReference type="CDD" id="cd02028">
    <property type="entry name" value="UMPK_like"/>
    <property type="match status" value="1"/>
</dbReference>
<dbReference type="InterPro" id="IPR018163">
    <property type="entry name" value="Thr/Ala-tRNA-synth_IIc_edit"/>
</dbReference>
<sequence>MLEINVKDYGKVSAQPGESYEAIIRRMALAGRPKVLAIRCSNVLRELNDTIEGSCDLTLVDLASSDGEKIYQRSLSFIMIYAAKTCFPGIKVRIEHSLSKGLYCEFDYERKLLQADYNRIREKMLDTIKADLPFEKVTVPKSEAIAIFEKLQMSSKVALLKYRDNDWIKLYKLQDQIDYFYGYMVPSTGYVEHFEIIKYDEGIILMHPTKYYPFEVPPFIESPKIAEVFKESEIWGTIMDIGYVWNLNALIESDRHKELIQIAEALHEKKVATIADIITKQRKRVILIAGPSSSGKTTFANRLKVQLKVNGLHPITISTDNYFVDRELTPKDENGDLDFESLDAVDVDLFNTHIMKLLDGESVDLPVFDFHKGKRTYRQQPICIAANQPIIIEGIHGLNEKLSYHIFKRDKFKIYVSALTQLNIDEHNRIPTTQTRLLRRIVRDNQFRGHSALKTINMWNSVRRGEEKNIFPFQEEADIMFNTALPYELAILKKHAEPLLEQIPQSEPAYGEALLLMKFLSYFKSIDDDQLVPHVSILKEFIGGSGFDV</sequence>
<accession>A0ABS5PK26</accession>
<dbReference type="InterPro" id="IPR003593">
    <property type="entry name" value="AAA+_ATPase"/>
</dbReference>
<dbReference type="GO" id="GO:0016301">
    <property type="term" value="F:kinase activity"/>
    <property type="evidence" value="ECO:0007669"/>
    <property type="project" value="UniProtKB-KW"/>
</dbReference>
<dbReference type="InterPro" id="IPR006083">
    <property type="entry name" value="PRK/URK"/>
</dbReference>
<dbReference type="RefSeq" id="WP_213235294.1">
    <property type="nucleotide sequence ID" value="NZ_JAHBCL010000003.1"/>
</dbReference>
<evidence type="ECO:0000313" key="2">
    <source>
        <dbReference type="EMBL" id="MBS7525505.1"/>
    </source>
</evidence>
<dbReference type="EMBL" id="JAHBCL010000003">
    <property type="protein sequence ID" value="MBS7525505.1"/>
    <property type="molecule type" value="Genomic_DNA"/>
</dbReference>
<evidence type="ECO:0000259" key="1">
    <source>
        <dbReference type="SMART" id="SM00382"/>
    </source>
</evidence>
<dbReference type="Proteomes" id="UP000746471">
    <property type="component" value="Unassembled WGS sequence"/>
</dbReference>
<keyword evidence="2" id="KW-0418">Kinase</keyword>
<protein>
    <submittedName>
        <fullName evidence="2">Nucleoside kinase</fullName>
    </submittedName>
</protein>
<dbReference type="InterPro" id="IPR027417">
    <property type="entry name" value="P-loop_NTPase"/>
</dbReference>
<dbReference type="Gene3D" id="3.40.50.300">
    <property type="entry name" value="P-loop containing nucleotide triphosphate hydrolases"/>
    <property type="match status" value="1"/>
</dbReference>